<evidence type="ECO:0000313" key="6">
    <source>
        <dbReference type="EMBL" id="NOL45730.1"/>
    </source>
</evidence>
<dbReference type="InterPro" id="IPR010994">
    <property type="entry name" value="RuvA_2-like"/>
</dbReference>
<keyword evidence="3" id="KW-1133">Transmembrane helix</keyword>
<dbReference type="PANTHER" id="PTHR35807:SF1">
    <property type="entry name" value="TRANSCRIPTIONAL REGULATOR REDD"/>
    <property type="match status" value="1"/>
</dbReference>
<dbReference type="Gene3D" id="1.25.40.10">
    <property type="entry name" value="Tetratricopeptide repeat domain"/>
    <property type="match status" value="1"/>
</dbReference>
<sequence length="455" mass="51065">MGAVEYELLGPLVVRRSGAPVPVGAQRQLLATLLTQPNRPMDVGGQDVRDDIEQIRELVDPHRPQGTDGALIELSDGRYMLCMERDELDLFRFEDAVAKARKLRDQDRRDEAADAYRGALKMWRGEPFAGLRGYPFEQARYRLNEQCLTVVEDLYEVELARGRHEEVLPELSAMVAQHPLRERTRAALMIALYRTGRQPQALAEYQELAALNPHPSLALKSLWARMYNFDPLLMLPVAPAAPAMQPSARPRPKSVPHLTEPAKALGGLAMSLFTCGIGAVIYFIYRAIERRRPSLLAPAAVYTAVPILTFASDDGILVAIPLAIVALVHVLVDLFMPEHRWWPRTWWPYSRKSREAGRTRDYWRRYARYNPQAVRQAGIGRPDLGRGADDGGLIDLNTAPADLLTTLPGVTPEVAARILQQRLSPPFTRPEDLETRGVVKLTAELRDHLLILPPP</sequence>
<keyword evidence="1" id="KW-0805">Transcription regulation</keyword>
<keyword evidence="3" id="KW-0472">Membrane</keyword>
<evidence type="ECO:0000313" key="8">
    <source>
        <dbReference type="Proteomes" id="UP000553957"/>
    </source>
</evidence>
<dbReference type="Pfam" id="PF12836">
    <property type="entry name" value="HHH_3"/>
    <property type="match status" value="1"/>
</dbReference>
<keyword evidence="5" id="KW-0238">DNA-binding</keyword>
<dbReference type="EMBL" id="JABJRC010000016">
    <property type="protein sequence ID" value="NOL45730.1"/>
    <property type="molecule type" value="Genomic_DNA"/>
</dbReference>
<dbReference type="GO" id="GO:0003677">
    <property type="term" value="F:DNA binding"/>
    <property type="evidence" value="ECO:0007669"/>
    <property type="project" value="UniProtKB-KW"/>
</dbReference>
<dbReference type="SUPFAM" id="SSF48452">
    <property type="entry name" value="TPR-like"/>
    <property type="match status" value="1"/>
</dbReference>
<gene>
    <name evidence="5" type="ORF">HNR71_002829</name>
    <name evidence="6" type="ORF">HPO96_36350</name>
</gene>
<reference evidence="6 7" key="1">
    <citation type="submission" date="2020-05" db="EMBL/GenBank/DDBJ databases">
        <title>Genome sequence of Kribbella sandramycini ATCC 39419.</title>
        <authorList>
            <person name="Maclea K.S."/>
            <person name="Fair J.L."/>
        </authorList>
    </citation>
    <scope>NUCLEOTIDE SEQUENCE [LARGE SCALE GENOMIC DNA]</scope>
    <source>
        <strain evidence="6 7">ATCC 39419</strain>
    </source>
</reference>
<evidence type="ECO:0000313" key="5">
    <source>
        <dbReference type="EMBL" id="MBB6567192.1"/>
    </source>
</evidence>
<dbReference type="GO" id="GO:0006355">
    <property type="term" value="P:regulation of DNA-templated transcription"/>
    <property type="evidence" value="ECO:0007669"/>
    <property type="project" value="TreeGrafter"/>
</dbReference>
<feature type="domain" description="Bacterial transcriptional activator" evidence="4">
    <location>
        <begin position="88"/>
        <end position="227"/>
    </location>
</feature>
<dbReference type="RefSeq" id="WP_171679029.1">
    <property type="nucleotide sequence ID" value="NZ_BAAAGT010000024.1"/>
</dbReference>
<feature type="transmembrane region" description="Helical" evidence="3">
    <location>
        <begin position="317"/>
        <end position="336"/>
    </location>
</feature>
<dbReference type="CDD" id="cd15831">
    <property type="entry name" value="BTAD"/>
    <property type="match status" value="1"/>
</dbReference>
<dbReference type="Gene3D" id="1.10.150.320">
    <property type="entry name" value="Photosystem II 12 kDa extrinsic protein"/>
    <property type="match status" value="1"/>
</dbReference>
<keyword evidence="2" id="KW-0804">Transcription</keyword>
<evidence type="ECO:0000313" key="7">
    <source>
        <dbReference type="Proteomes" id="UP000534306"/>
    </source>
</evidence>
<dbReference type="InterPro" id="IPR051677">
    <property type="entry name" value="AfsR-DnrI-RedD_regulator"/>
</dbReference>
<dbReference type="SUPFAM" id="SSF47781">
    <property type="entry name" value="RuvA domain 2-like"/>
    <property type="match status" value="1"/>
</dbReference>
<protein>
    <submittedName>
        <fullName evidence="5">DNA-binding SARP family transcriptional activator</fullName>
    </submittedName>
</protein>
<feature type="transmembrane region" description="Helical" evidence="3">
    <location>
        <begin position="294"/>
        <end position="311"/>
    </location>
</feature>
<name>A0A7Y4L7A6_9ACTN</name>
<dbReference type="PANTHER" id="PTHR35807">
    <property type="entry name" value="TRANSCRIPTIONAL REGULATOR REDD-RELATED"/>
    <property type="match status" value="1"/>
</dbReference>
<feature type="transmembrane region" description="Helical" evidence="3">
    <location>
        <begin position="264"/>
        <end position="285"/>
    </location>
</feature>
<organism evidence="6 7">
    <name type="scientific">Kribbella sandramycini</name>
    <dbReference type="NCBI Taxonomy" id="60450"/>
    <lineage>
        <taxon>Bacteria</taxon>
        <taxon>Bacillati</taxon>
        <taxon>Actinomycetota</taxon>
        <taxon>Actinomycetes</taxon>
        <taxon>Propionibacteriales</taxon>
        <taxon>Kribbellaceae</taxon>
        <taxon>Kribbella</taxon>
    </lineage>
</organism>
<dbReference type="SMART" id="SM01043">
    <property type="entry name" value="BTAD"/>
    <property type="match status" value="1"/>
</dbReference>
<dbReference type="AlphaFoldDB" id="A0A7Y4L7A6"/>
<dbReference type="Pfam" id="PF03704">
    <property type="entry name" value="BTAD"/>
    <property type="match status" value="1"/>
</dbReference>
<proteinExistence type="predicted"/>
<evidence type="ECO:0000256" key="3">
    <source>
        <dbReference type="SAM" id="Phobius"/>
    </source>
</evidence>
<dbReference type="InterPro" id="IPR005158">
    <property type="entry name" value="BTAD"/>
</dbReference>
<evidence type="ECO:0000259" key="4">
    <source>
        <dbReference type="SMART" id="SM01043"/>
    </source>
</evidence>
<dbReference type="InterPro" id="IPR036388">
    <property type="entry name" value="WH-like_DNA-bd_sf"/>
</dbReference>
<comment type="caution">
    <text evidence="6">The sequence shown here is derived from an EMBL/GenBank/DDBJ whole genome shotgun (WGS) entry which is preliminary data.</text>
</comment>
<dbReference type="Proteomes" id="UP000553957">
    <property type="component" value="Unassembled WGS sequence"/>
</dbReference>
<dbReference type="EMBL" id="JACHKF010000001">
    <property type="protein sequence ID" value="MBB6567192.1"/>
    <property type="molecule type" value="Genomic_DNA"/>
</dbReference>
<dbReference type="InterPro" id="IPR011990">
    <property type="entry name" value="TPR-like_helical_dom_sf"/>
</dbReference>
<dbReference type="Gene3D" id="1.10.10.10">
    <property type="entry name" value="Winged helix-like DNA-binding domain superfamily/Winged helix DNA-binding domain"/>
    <property type="match status" value="1"/>
</dbReference>
<keyword evidence="7" id="KW-1185">Reference proteome</keyword>
<accession>A0A7Y4L7A6</accession>
<dbReference type="Proteomes" id="UP000534306">
    <property type="component" value="Unassembled WGS sequence"/>
</dbReference>
<reference evidence="5 8" key="2">
    <citation type="submission" date="2020-08" db="EMBL/GenBank/DDBJ databases">
        <title>Sequencing the genomes of 1000 actinobacteria strains.</title>
        <authorList>
            <person name="Klenk H.-P."/>
        </authorList>
    </citation>
    <scope>NUCLEOTIDE SEQUENCE [LARGE SCALE GENOMIC DNA]</scope>
    <source>
        <strain evidence="5 8">DSM 15626</strain>
    </source>
</reference>
<evidence type="ECO:0000256" key="1">
    <source>
        <dbReference type="ARBA" id="ARBA00023015"/>
    </source>
</evidence>
<evidence type="ECO:0000256" key="2">
    <source>
        <dbReference type="ARBA" id="ARBA00023163"/>
    </source>
</evidence>
<keyword evidence="3" id="KW-0812">Transmembrane</keyword>